<sequence length="123" mass="14515">MIFNPICCMIREKKGDRDMAFTNTHMRSASFGIVTSLPDDIIDSFWYIIDHFLKNVFELEEELEFQLLNNQGKITFHFSSQHLPTAIDFDFNHPFDPRYPPRVLVLDMDGRETILLPEENDLF</sequence>
<accession>A0A0H2UNB6</accession>
<dbReference type="KEGG" id="spn:SP_0293"/>
<organism evidence="1 2">
    <name type="scientific">Streptococcus pneumoniae serotype 4 (strain ATCC BAA-334 / TIGR4)</name>
    <dbReference type="NCBI Taxonomy" id="170187"/>
    <lineage>
        <taxon>Bacteria</taxon>
        <taxon>Bacillati</taxon>
        <taxon>Bacillota</taxon>
        <taxon>Bacilli</taxon>
        <taxon>Lactobacillales</taxon>
        <taxon>Streptococcaceae</taxon>
        <taxon>Streptococcus</taxon>
    </lineage>
</organism>
<evidence type="ECO:0000313" key="1">
    <source>
        <dbReference type="EMBL" id="AAK74471.1"/>
    </source>
</evidence>
<gene>
    <name evidence="1" type="ordered locus">SP_0293</name>
</gene>
<dbReference type="PaxDb" id="170187-SP_0293"/>
<dbReference type="AlphaFoldDB" id="A0A0H2UNB6"/>
<reference evidence="1 2" key="1">
    <citation type="journal article" date="2001" name="Science">
        <title>Complete genome sequence of a virulent isolate of Streptococcus pneumoniae.</title>
        <authorList>
            <person name="Tettelin H."/>
            <person name="Nelson K.E."/>
            <person name="Paulsen I.T."/>
            <person name="Eisen J.A."/>
            <person name="Read T.D."/>
            <person name="Peterson S."/>
            <person name="Heidelberg J."/>
            <person name="DeBoy R.T."/>
            <person name="Haft D.H."/>
            <person name="Dodson R.J."/>
            <person name="Durkin A.S."/>
            <person name="Gwinn M."/>
            <person name="Kolonay J.F."/>
            <person name="Nelson W.C."/>
            <person name="Peterson J.D."/>
            <person name="Umayam L.A."/>
            <person name="White O."/>
            <person name="Salzberg S.L."/>
            <person name="Lewis M.R."/>
            <person name="Radune D."/>
            <person name="Holtzapple E."/>
            <person name="Khouri H."/>
            <person name="Wolf A.M."/>
            <person name="Utterback T.R."/>
            <person name="Hansen C.L."/>
            <person name="McDonald L.A."/>
            <person name="Feldblyum T.V."/>
            <person name="Angiuoli S."/>
            <person name="Dickinson T."/>
            <person name="Hickey E.K."/>
            <person name="Holt I.E."/>
            <person name="Loftus B.J."/>
            <person name="Yang F."/>
            <person name="Smith H.O."/>
            <person name="Venter J.C."/>
            <person name="Dougherty B.A."/>
            <person name="Morrison D.A."/>
            <person name="Hollingshead S.K."/>
            <person name="Fraser C.M."/>
        </authorList>
    </citation>
    <scope>NUCLEOTIDE SEQUENCE [LARGE SCALE GENOMIC DNA]</scope>
    <source>
        <strain evidence="2">ATCC BAA-334 / TIGR4</strain>
    </source>
</reference>
<dbReference type="PhylomeDB" id="A0A0H2UNB6"/>
<proteinExistence type="predicted"/>
<dbReference type="Gene3D" id="3.10.450.150">
    <property type="entry name" value="enterococcus faecalis protein"/>
    <property type="match status" value="1"/>
</dbReference>
<dbReference type="Proteomes" id="UP000000585">
    <property type="component" value="Chromosome"/>
</dbReference>
<dbReference type="InterPro" id="IPR009303">
    <property type="entry name" value="DUF960"/>
</dbReference>
<name>A0A0H2UNB6_STRPN</name>
<dbReference type="eggNOG" id="ENOG5032JSK">
    <property type="taxonomic scope" value="Bacteria"/>
</dbReference>
<dbReference type="EMBL" id="AE005672">
    <property type="protein sequence ID" value="AAK74471.1"/>
    <property type="molecule type" value="Genomic_DNA"/>
</dbReference>
<keyword evidence="2" id="KW-1185">Reference proteome</keyword>
<protein>
    <submittedName>
        <fullName evidence="1">Uncharacterized protein</fullName>
    </submittedName>
</protein>
<dbReference type="Pfam" id="PF06124">
    <property type="entry name" value="DUF960"/>
    <property type="match status" value="1"/>
</dbReference>
<evidence type="ECO:0000313" key="2">
    <source>
        <dbReference type="Proteomes" id="UP000000585"/>
    </source>
</evidence>
<dbReference type="EnsemblBacteria" id="AAK74471">
    <property type="protein sequence ID" value="AAK74471"/>
    <property type="gene ID" value="SP_0293"/>
</dbReference>